<name>A0ABR4LPP8_9EURO</name>
<dbReference type="PANTHER" id="PTHR47582:SF1">
    <property type="entry name" value="P450, PUTATIVE (EUROFUNG)-RELATED"/>
    <property type="match status" value="1"/>
</dbReference>
<keyword evidence="4" id="KW-0479">Metal-binding</keyword>
<evidence type="ECO:0000256" key="2">
    <source>
        <dbReference type="ARBA" id="ARBA00010617"/>
    </source>
</evidence>
<accession>A0ABR4LPP8</accession>
<comment type="similarity">
    <text evidence="2">Belongs to the cytochrome P450 family.</text>
</comment>
<organism evidence="7 8">
    <name type="scientific">Aspergillus lucknowensis</name>
    <dbReference type="NCBI Taxonomy" id="176173"/>
    <lineage>
        <taxon>Eukaryota</taxon>
        <taxon>Fungi</taxon>
        <taxon>Dikarya</taxon>
        <taxon>Ascomycota</taxon>
        <taxon>Pezizomycotina</taxon>
        <taxon>Eurotiomycetes</taxon>
        <taxon>Eurotiomycetidae</taxon>
        <taxon>Eurotiales</taxon>
        <taxon>Aspergillaceae</taxon>
        <taxon>Aspergillus</taxon>
        <taxon>Aspergillus subgen. Nidulantes</taxon>
    </lineage>
</organism>
<evidence type="ECO:0000256" key="4">
    <source>
        <dbReference type="ARBA" id="ARBA00022723"/>
    </source>
</evidence>
<keyword evidence="8" id="KW-1185">Reference proteome</keyword>
<dbReference type="InterPro" id="IPR001128">
    <property type="entry name" value="Cyt_P450"/>
</dbReference>
<keyword evidence="3" id="KW-0349">Heme</keyword>
<evidence type="ECO:0000313" key="8">
    <source>
        <dbReference type="Proteomes" id="UP001610432"/>
    </source>
</evidence>
<sequence>MDPTILASLGLVIVLGLVLRPSKHDPREPPFLASRVPAIGHLIAFVVYGLRYFATQSAKTRVPAFSIDMLFNKVYVINSPKLVAAIRRNHRTMSLDPLFTRTAQCVGGIHGPGLQLLRGKESQGQGLGHATTAALRPALLGEGLDQLNRKMIGYLSKSVEQLKSRGTVDLYDWCTLAMTLASTEPIYGPMNPYSDSNAREAYWELEKNLSFLMMGVAPWLIARKAWKGREYLSRAFLQYYQADGHLNSSQLAYARWKTQHDGGAALEDIARLEAAMGLGILSNTVPSSFWAIFDIFSRPALLQEIRDEIWQNALSVTTEGVHTVDLADVQERCPLLLASFQEMLRLRSNSLQLRVIYEDTMLDDSYLVKAGSIIVIPASVINRDEAAWGADADAFNPQQFISTAAGEKRQKASAYMSFGSSPHICAGRHFATGEIVALLTMLILQFEIRPVAGEWVEPPTNVNAVAASLSPPLGQTSVTITERPEVEGVKWDFRLTPGRGRHGLIIG</sequence>
<dbReference type="Pfam" id="PF00067">
    <property type="entry name" value="p450"/>
    <property type="match status" value="1"/>
</dbReference>
<keyword evidence="5" id="KW-0560">Oxidoreductase</keyword>
<dbReference type="PANTHER" id="PTHR47582">
    <property type="entry name" value="P450, PUTATIVE (EUROFUNG)-RELATED"/>
    <property type="match status" value="1"/>
</dbReference>
<dbReference type="InterPro" id="IPR002403">
    <property type="entry name" value="Cyt_P450_E_grp-IV"/>
</dbReference>
<reference evidence="7 8" key="1">
    <citation type="submission" date="2024-07" db="EMBL/GenBank/DDBJ databases">
        <title>Section-level genome sequencing and comparative genomics of Aspergillus sections Usti and Cavernicolus.</title>
        <authorList>
            <consortium name="Lawrence Berkeley National Laboratory"/>
            <person name="Nybo J.L."/>
            <person name="Vesth T.C."/>
            <person name="Theobald S."/>
            <person name="Frisvad J.C."/>
            <person name="Larsen T.O."/>
            <person name="Kjaerboelling I."/>
            <person name="Rothschild-Mancinelli K."/>
            <person name="Lyhne E.K."/>
            <person name="Kogle M.E."/>
            <person name="Barry K."/>
            <person name="Clum A."/>
            <person name="Na H."/>
            <person name="Ledsgaard L."/>
            <person name="Lin J."/>
            <person name="Lipzen A."/>
            <person name="Kuo A."/>
            <person name="Riley R."/>
            <person name="Mondo S."/>
            <person name="Labutti K."/>
            <person name="Haridas S."/>
            <person name="Pangalinan J."/>
            <person name="Salamov A.A."/>
            <person name="Simmons B.A."/>
            <person name="Magnuson J.K."/>
            <person name="Chen J."/>
            <person name="Drula E."/>
            <person name="Henrissat B."/>
            <person name="Wiebenga A."/>
            <person name="Lubbers R.J."/>
            <person name="Gomes A.C."/>
            <person name="Macurrencykelacurrency M.R."/>
            <person name="Stajich J."/>
            <person name="Grigoriev I.V."/>
            <person name="Mortensen U.H."/>
            <person name="De Vries R.P."/>
            <person name="Baker S.E."/>
            <person name="Andersen M.R."/>
        </authorList>
    </citation>
    <scope>NUCLEOTIDE SEQUENCE [LARGE SCALE GENOMIC DNA]</scope>
    <source>
        <strain evidence="7 8">CBS 449.75</strain>
    </source>
</reference>
<protein>
    <submittedName>
        <fullName evidence="7">Cytochrome P450</fullName>
    </submittedName>
</protein>
<dbReference type="EMBL" id="JBFXLQ010000027">
    <property type="protein sequence ID" value="KAL2866099.1"/>
    <property type="molecule type" value="Genomic_DNA"/>
</dbReference>
<keyword evidence="6" id="KW-0408">Iron</keyword>
<dbReference type="InterPro" id="IPR053007">
    <property type="entry name" value="CYP450_monoxygenase_sec-met"/>
</dbReference>
<dbReference type="PRINTS" id="PR00465">
    <property type="entry name" value="EP450IV"/>
</dbReference>
<evidence type="ECO:0000256" key="6">
    <source>
        <dbReference type="ARBA" id="ARBA00023004"/>
    </source>
</evidence>
<evidence type="ECO:0000256" key="3">
    <source>
        <dbReference type="ARBA" id="ARBA00022617"/>
    </source>
</evidence>
<gene>
    <name evidence="7" type="ORF">BJX67DRAFT_148053</name>
</gene>
<comment type="cofactor">
    <cofactor evidence="1">
        <name>heme</name>
        <dbReference type="ChEBI" id="CHEBI:30413"/>
    </cofactor>
</comment>
<evidence type="ECO:0000313" key="7">
    <source>
        <dbReference type="EMBL" id="KAL2866099.1"/>
    </source>
</evidence>
<comment type="caution">
    <text evidence="7">The sequence shown here is derived from an EMBL/GenBank/DDBJ whole genome shotgun (WGS) entry which is preliminary data.</text>
</comment>
<dbReference type="Proteomes" id="UP001610432">
    <property type="component" value="Unassembled WGS sequence"/>
</dbReference>
<dbReference type="GeneID" id="98139812"/>
<evidence type="ECO:0000256" key="5">
    <source>
        <dbReference type="ARBA" id="ARBA00023002"/>
    </source>
</evidence>
<dbReference type="InterPro" id="IPR036396">
    <property type="entry name" value="Cyt_P450_sf"/>
</dbReference>
<dbReference type="RefSeq" id="XP_070885078.1">
    <property type="nucleotide sequence ID" value="XM_071024740.1"/>
</dbReference>
<dbReference type="Gene3D" id="1.10.630.10">
    <property type="entry name" value="Cytochrome P450"/>
    <property type="match status" value="1"/>
</dbReference>
<dbReference type="SUPFAM" id="SSF48264">
    <property type="entry name" value="Cytochrome P450"/>
    <property type="match status" value="1"/>
</dbReference>
<dbReference type="CDD" id="cd11040">
    <property type="entry name" value="CYP7_CYP8-like"/>
    <property type="match status" value="1"/>
</dbReference>
<proteinExistence type="inferred from homology"/>
<evidence type="ECO:0000256" key="1">
    <source>
        <dbReference type="ARBA" id="ARBA00001971"/>
    </source>
</evidence>